<proteinExistence type="predicted"/>
<evidence type="ECO:0000313" key="2">
    <source>
        <dbReference type="EMBL" id="MEE2565145.1"/>
    </source>
</evidence>
<gene>
    <name evidence="2" type="ORF">V0U35_00500</name>
</gene>
<comment type="caution">
    <text evidence="2">The sequence shown here is derived from an EMBL/GenBank/DDBJ whole genome shotgun (WGS) entry which is preliminary data.</text>
</comment>
<keyword evidence="3" id="KW-1185">Reference proteome</keyword>
<protein>
    <submittedName>
        <fullName evidence="2">BLUF domain-containing protein</fullName>
    </submittedName>
</protein>
<evidence type="ECO:0000313" key="3">
    <source>
        <dbReference type="Proteomes" id="UP001310692"/>
    </source>
</evidence>
<name>A0ABU7LUC5_9PROT</name>
<dbReference type="Pfam" id="PF04940">
    <property type="entry name" value="BLUF"/>
    <property type="match status" value="1"/>
</dbReference>
<dbReference type="InterPro" id="IPR036046">
    <property type="entry name" value="Acylphosphatase-like_dom_sf"/>
</dbReference>
<dbReference type="SMART" id="SM01034">
    <property type="entry name" value="BLUF"/>
    <property type="match status" value="1"/>
</dbReference>
<dbReference type="EMBL" id="JAZDRO010000001">
    <property type="protein sequence ID" value="MEE2565145.1"/>
    <property type="molecule type" value="Genomic_DNA"/>
</dbReference>
<dbReference type="Proteomes" id="UP001310692">
    <property type="component" value="Unassembled WGS sequence"/>
</dbReference>
<reference evidence="2 3" key="1">
    <citation type="submission" date="2024-01" db="EMBL/GenBank/DDBJ databases">
        <title>Hyphobacterium bacterium isolated from marine sediment.</title>
        <authorList>
            <person name="Zhao S."/>
        </authorList>
    </citation>
    <scope>NUCLEOTIDE SEQUENCE [LARGE SCALE GENOMIC DNA]</scope>
    <source>
        <strain evidence="2 3">Y60-23</strain>
    </source>
</reference>
<organism evidence="2 3">
    <name type="scientific">Hyphobacterium marinum</name>
    <dbReference type="NCBI Taxonomy" id="3116574"/>
    <lineage>
        <taxon>Bacteria</taxon>
        <taxon>Pseudomonadati</taxon>
        <taxon>Pseudomonadota</taxon>
        <taxon>Alphaproteobacteria</taxon>
        <taxon>Maricaulales</taxon>
        <taxon>Maricaulaceae</taxon>
        <taxon>Hyphobacterium</taxon>
    </lineage>
</organism>
<dbReference type="Gene3D" id="3.30.70.100">
    <property type="match status" value="1"/>
</dbReference>
<dbReference type="RefSeq" id="WP_330194685.1">
    <property type="nucleotide sequence ID" value="NZ_JAZDRO010000001.1"/>
</dbReference>
<dbReference type="InterPro" id="IPR007024">
    <property type="entry name" value="BLUF_domain"/>
</dbReference>
<dbReference type="PROSITE" id="PS50925">
    <property type="entry name" value="BLUF"/>
    <property type="match status" value="1"/>
</dbReference>
<feature type="domain" description="BLUF" evidence="1">
    <location>
        <begin position="4"/>
        <end position="95"/>
    </location>
</feature>
<sequence>MSLVARLVYVSTARPDLTKKDIESILDTARERNGRDNVTGLLVFDGISFMQLLEGEAEVIDAVFRDIANDNRHSNVVRILQDENVPRQFKEWSMGYSMTHDPRMLKGDSWFPLTSKLLDKALPANADSTVRSLFTSFLSVDELTRA</sequence>
<dbReference type="SUPFAM" id="SSF54975">
    <property type="entry name" value="Acylphosphatase/BLUF domain-like"/>
    <property type="match status" value="1"/>
</dbReference>
<accession>A0ABU7LUC5</accession>
<evidence type="ECO:0000259" key="1">
    <source>
        <dbReference type="PROSITE" id="PS50925"/>
    </source>
</evidence>